<dbReference type="InterPro" id="IPR037401">
    <property type="entry name" value="SnoaL-like"/>
</dbReference>
<dbReference type="Pfam" id="PF12680">
    <property type="entry name" value="SnoaL_2"/>
    <property type="match status" value="1"/>
</dbReference>
<dbReference type="EMBL" id="FMZF01000004">
    <property type="protein sequence ID" value="SDC98653.1"/>
    <property type="molecule type" value="Genomic_DNA"/>
</dbReference>
<sequence length="135" mass="14371">MTVPGDPRAAADVVRGFLRDVRSGARPDRAHRYLAPRVQAHQGPPGAVRAVVGRAPGQYAAHVREMQAAAGPWTFEVLGVTAAAGRVEAAWRQTGAAGTGGAPGRRVVEHGRATYRVEGGRITEYWIDARQEVVP</sequence>
<reference evidence="3" key="1">
    <citation type="submission" date="2016-10" db="EMBL/GenBank/DDBJ databases">
        <authorList>
            <person name="Varghese N."/>
            <person name="Submissions S."/>
        </authorList>
    </citation>
    <scope>NUCLEOTIDE SEQUENCE [LARGE SCALE GENOMIC DNA]</scope>
    <source>
        <strain evidence="3">DSM 45421</strain>
    </source>
</reference>
<accession>A0A1G6R2M0</accession>
<evidence type="ECO:0000313" key="2">
    <source>
        <dbReference type="EMBL" id="SDC98653.1"/>
    </source>
</evidence>
<dbReference type="SUPFAM" id="SSF54427">
    <property type="entry name" value="NTF2-like"/>
    <property type="match status" value="1"/>
</dbReference>
<keyword evidence="3" id="KW-1185">Reference proteome</keyword>
<proteinExistence type="predicted"/>
<protein>
    <submittedName>
        <fullName evidence="2">SnoaL-like domain-containing protein</fullName>
    </submittedName>
</protein>
<evidence type="ECO:0000259" key="1">
    <source>
        <dbReference type="Pfam" id="PF12680"/>
    </source>
</evidence>
<dbReference type="STRING" id="1190417.SAMN05660690_3200"/>
<gene>
    <name evidence="2" type="ORF">SAMN05660690_3200</name>
</gene>
<feature type="domain" description="SnoaL-like" evidence="1">
    <location>
        <begin position="14"/>
        <end position="125"/>
    </location>
</feature>
<dbReference type="InterPro" id="IPR032710">
    <property type="entry name" value="NTF2-like_dom_sf"/>
</dbReference>
<dbReference type="AlphaFoldDB" id="A0A1G6R2M0"/>
<dbReference type="Gene3D" id="3.10.450.50">
    <property type="match status" value="1"/>
</dbReference>
<organism evidence="2 3">
    <name type="scientific">Geodermatophilus telluris</name>
    <dbReference type="NCBI Taxonomy" id="1190417"/>
    <lineage>
        <taxon>Bacteria</taxon>
        <taxon>Bacillati</taxon>
        <taxon>Actinomycetota</taxon>
        <taxon>Actinomycetes</taxon>
        <taxon>Geodermatophilales</taxon>
        <taxon>Geodermatophilaceae</taxon>
        <taxon>Geodermatophilus</taxon>
    </lineage>
</organism>
<evidence type="ECO:0000313" key="3">
    <source>
        <dbReference type="Proteomes" id="UP000199416"/>
    </source>
</evidence>
<name>A0A1G6R2M0_9ACTN</name>
<dbReference type="Proteomes" id="UP000199416">
    <property type="component" value="Unassembled WGS sequence"/>
</dbReference>